<sequence length="242" mass="27578">MRLRLDLQYDGTGFFGWQIQPDVISVQGTIEDVLTRLNSGSPVEVMGCGRTDTGVHAFHYVAHCDFSFKGNLTDLKWKMNTMLPSSIAILSVESAEEHFHARFDARFRTYRYFIHQVKSPFEKSFSYYYPHTLDVEAMNKACSFIIGQKDFTSFSKLHTDVKTNDCEVTGAMWVKEGDKIYFEITANRFLRNMVRAVVGTLLLVGEGKISPEEVAAIIERKDRGEAGRSVPGCGLFLWRIEY</sequence>
<feature type="domain" description="Pseudouridine synthase I TruA alpha/beta" evidence="6">
    <location>
        <begin position="8"/>
        <end position="104"/>
    </location>
</feature>
<comment type="similarity">
    <text evidence="1 4 5">Belongs to the tRNA pseudouridine synthase TruA family.</text>
</comment>
<dbReference type="Pfam" id="PF01416">
    <property type="entry name" value="PseudoU_synth_1"/>
    <property type="match status" value="2"/>
</dbReference>
<name>A0ABP3Y5F8_9FLAO</name>
<dbReference type="Proteomes" id="UP001501126">
    <property type="component" value="Unassembled WGS sequence"/>
</dbReference>
<dbReference type="InterPro" id="IPR020097">
    <property type="entry name" value="PsdUridine_synth_TruA_a/b_dom"/>
</dbReference>
<evidence type="ECO:0000256" key="3">
    <source>
        <dbReference type="ARBA" id="ARBA00023235"/>
    </source>
</evidence>
<keyword evidence="8" id="KW-1185">Reference proteome</keyword>
<dbReference type="NCBIfam" id="TIGR00071">
    <property type="entry name" value="hisT_truA"/>
    <property type="match status" value="1"/>
</dbReference>
<reference evidence="8" key="1">
    <citation type="journal article" date="2019" name="Int. J. Syst. Evol. Microbiol.">
        <title>The Global Catalogue of Microorganisms (GCM) 10K type strain sequencing project: providing services to taxonomists for standard genome sequencing and annotation.</title>
        <authorList>
            <consortium name="The Broad Institute Genomics Platform"/>
            <consortium name="The Broad Institute Genome Sequencing Center for Infectious Disease"/>
            <person name="Wu L."/>
            <person name="Ma J."/>
        </authorList>
    </citation>
    <scope>NUCLEOTIDE SEQUENCE [LARGE SCALE GENOMIC DNA]</scope>
    <source>
        <strain evidence="8">JCM 16083</strain>
    </source>
</reference>
<dbReference type="PIRSF" id="PIRSF001430">
    <property type="entry name" value="tRNA_psdUrid_synth"/>
    <property type="match status" value="1"/>
</dbReference>
<dbReference type="CDD" id="cd02570">
    <property type="entry name" value="PseudoU_synth_EcTruA"/>
    <property type="match status" value="1"/>
</dbReference>
<evidence type="ECO:0000259" key="6">
    <source>
        <dbReference type="Pfam" id="PF01416"/>
    </source>
</evidence>
<gene>
    <name evidence="4 7" type="primary">truA</name>
    <name evidence="7" type="ORF">GCM10009118_18030</name>
</gene>
<evidence type="ECO:0000256" key="5">
    <source>
        <dbReference type="RuleBase" id="RU003792"/>
    </source>
</evidence>
<keyword evidence="2 4" id="KW-0819">tRNA processing</keyword>
<comment type="caution">
    <text evidence="4">Lacks conserved residue(s) required for the propagation of feature annotation.</text>
</comment>
<evidence type="ECO:0000256" key="2">
    <source>
        <dbReference type="ARBA" id="ARBA00022694"/>
    </source>
</evidence>
<evidence type="ECO:0000313" key="7">
    <source>
        <dbReference type="EMBL" id="GAA0875394.1"/>
    </source>
</evidence>
<dbReference type="EMBL" id="BAAAFH010000011">
    <property type="protein sequence ID" value="GAA0875394.1"/>
    <property type="molecule type" value="Genomic_DNA"/>
</dbReference>
<comment type="catalytic activity">
    <reaction evidence="4 5">
        <text>uridine(38/39/40) in tRNA = pseudouridine(38/39/40) in tRNA</text>
        <dbReference type="Rhea" id="RHEA:22376"/>
        <dbReference type="Rhea" id="RHEA-COMP:10085"/>
        <dbReference type="Rhea" id="RHEA-COMP:10087"/>
        <dbReference type="ChEBI" id="CHEBI:65314"/>
        <dbReference type="ChEBI" id="CHEBI:65315"/>
        <dbReference type="EC" id="5.4.99.12"/>
    </reaction>
</comment>
<evidence type="ECO:0000256" key="4">
    <source>
        <dbReference type="HAMAP-Rule" id="MF_00171"/>
    </source>
</evidence>
<dbReference type="InterPro" id="IPR020094">
    <property type="entry name" value="TruA/RsuA/RluB/E/F_N"/>
</dbReference>
<dbReference type="InterPro" id="IPR020095">
    <property type="entry name" value="PsdUridine_synth_TruA_C"/>
</dbReference>
<feature type="binding site" evidence="4">
    <location>
        <position position="110"/>
    </location>
    <ligand>
        <name>substrate</name>
    </ligand>
</feature>
<evidence type="ECO:0000256" key="1">
    <source>
        <dbReference type="ARBA" id="ARBA00009375"/>
    </source>
</evidence>
<dbReference type="InterPro" id="IPR020103">
    <property type="entry name" value="PsdUridine_synth_cat_dom_sf"/>
</dbReference>
<protein>
    <recommendedName>
        <fullName evidence="4">tRNA pseudouridine synthase A</fullName>
        <ecNumber evidence="4">5.4.99.12</ecNumber>
    </recommendedName>
    <alternativeName>
        <fullName evidence="4">tRNA pseudouridine(38-40) synthase</fullName>
    </alternativeName>
    <alternativeName>
        <fullName evidence="4">tRNA pseudouridylate synthase I</fullName>
    </alternativeName>
    <alternativeName>
        <fullName evidence="4">tRNA-uridine isomerase I</fullName>
    </alternativeName>
</protein>
<dbReference type="SUPFAM" id="SSF55120">
    <property type="entry name" value="Pseudouridine synthase"/>
    <property type="match status" value="1"/>
</dbReference>
<comment type="caution">
    <text evidence="7">The sequence shown here is derived from an EMBL/GenBank/DDBJ whole genome shotgun (WGS) entry which is preliminary data.</text>
</comment>
<accession>A0ABP3Y5F8</accession>
<comment type="subunit">
    <text evidence="4">Homodimer.</text>
</comment>
<evidence type="ECO:0000313" key="8">
    <source>
        <dbReference type="Proteomes" id="UP001501126"/>
    </source>
</evidence>
<dbReference type="InterPro" id="IPR001406">
    <property type="entry name" value="PsdUridine_synth_TruA"/>
</dbReference>
<dbReference type="HAMAP" id="MF_00171">
    <property type="entry name" value="TruA"/>
    <property type="match status" value="1"/>
</dbReference>
<dbReference type="PANTHER" id="PTHR11142:SF0">
    <property type="entry name" value="TRNA PSEUDOURIDINE SYNTHASE-LIKE 1"/>
    <property type="match status" value="1"/>
</dbReference>
<dbReference type="Gene3D" id="3.30.70.660">
    <property type="entry name" value="Pseudouridine synthase I, catalytic domain, C-terminal subdomain"/>
    <property type="match status" value="1"/>
</dbReference>
<keyword evidence="3 4" id="KW-0413">Isomerase</keyword>
<comment type="function">
    <text evidence="4">Formation of pseudouridine at positions 38, 39 and 40 in the anticodon stem and loop of transfer RNAs.</text>
</comment>
<dbReference type="Gene3D" id="3.30.70.580">
    <property type="entry name" value="Pseudouridine synthase I, catalytic domain, N-terminal subdomain"/>
    <property type="match status" value="1"/>
</dbReference>
<feature type="domain" description="Pseudouridine synthase I TruA alpha/beta" evidence="6">
    <location>
        <begin position="145"/>
        <end position="242"/>
    </location>
</feature>
<proteinExistence type="inferred from homology"/>
<feature type="active site" description="Nucleophile" evidence="4">
    <location>
        <position position="52"/>
    </location>
</feature>
<organism evidence="7 8">
    <name type="scientific">Wandonia haliotis</name>
    <dbReference type="NCBI Taxonomy" id="574963"/>
    <lineage>
        <taxon>Bacteria</taxon>
        <taxon>Pseudomonadati</taxon>
        <taxon>Bacteroidota</taxon>
        <taxon>Flavobacteriia</taxon>
        <taxon>Flavobacteriales</taxon>
        <taxon>Crocinitomicaceae</taxon>
        <taxon>Wandonia</taxon>
    </lineage>
</organism>
<dbReference type="RefSeq" id="WP_343786827.1">
    <property type="nucleotide sequence ID" value="NZ_BAAAFH010000011.1"/>
</dbReference>
<dbReference type="PANTHER" id="PTHR11142">
    <property type="entry name" value="PSEUDOURIDYLATE SYNTHASE"/>
    <property type="match status" value="1"/>
</dbReference>
<dbReference type="EC" id="5.4.99.12" evidence="4"/>